<accession>A0A7C9K1I3</accession>
<evidence type="ECO:0000256" key="1">
    <source>
        <dbReference type="SAM" id="SignalP"/>
    </source>
</evidence>
<dbReference type="InterPro" id="IPR051923">
    <property type="entry name" value="Glycosyl_Hydrolase_39"/>
</dbReference>
<reference evidence="2 3" key="1">
    <citation type="submission" date="2019-09" db="EMBL/GenBank/DDBJ databases">
        <title>H2 Metabolism Revealed by Metagenomic Analysis in Subglacial Sediment of East Antarctica.</title>
        <authorList>
            <person name="Yang Z."/>
            <person name="Zhang Y."/>
            <person name="Lv Y."/>
            <person name="Yan W."/>
            <person name="Xiao X."/>
            <person name="Sun B."/>
            <person name="Ma H."/>
        </authorList>
    </citation>
    <scope>NUCLEOTIDE SEQUENCE [LARGE SCALE GENOMIC DNA]</scope>
    <source>
        <strain evidence="2">Bin2_2</strain>
    </source>
</reference>
<evidence type="ECO:0000313" key="3">
    <source>
        <dbReference type="Proteomes" id="UP000483432"/>
    </source>
</evidence>
<dbReference type="Gene3D" id="3.20.20.80">
    <property type="entry name" value="Glycosidases"/>
    <property type="match status" value="1"/>
</dbReference>
<keyword evidence="1" id="KW-0732">Signal</keyword>
<dbReference type="SUPFAM" id="SSF51445">
    <property type="entry name" value="(Trans)glycosidases"/>
    <property type="match status" value="1"/>
</dbReference>
<sequence length="440" mass="48903">MNRVLAVILLCCSAVLVYSAQADVFKDATKGWGRDISSEYFGMTFHGLVPLPSGKYPTTQWPQPPINFSSIRLWDTTTRWADIAPNPGQWDFERLDRFVGVSAKHGAEVVYVLGSTPRWASARPDESCPYGLGCSAEPVRMAHWEEYVRRVAKRYRGRIRAYELWNEPNVVDNFPNRGAMKGYFFTGSVAQLVEMARVARKVLDEEDPAAILTTPAIVNAPIILDQFFAAGGKQYVQAVAYHFYSSSDVNFVEQIVAIRTIMERHGAGQLPLWNTEAGFPVYPERESLPPGAQRLTRDEAAARMAQVLILGAAAGLDRFYYYAWENRLMGLVGFNGEPLSGFDAMQKVQKWLLGSRMAGCSSLGNKMVRCDGENAGQRFVIAWADTPINKTIPLPPGWRVASVEALLGTALIQTKTDRRGNVTLLIDKAPVRVLLAPVQH</sequence>
<dbReference type="Proteomes" id="UP000483432">
    <property type="component" value="Unassembled WGS sequence"/>
</dbReference>
<protein>
    <recommendedName>
        <fullName evidence="4">Glycoside hydrolase family 5 domain-containing protein</fullName>
    </recommendedName>
</protein>
<organism evidence="2 3">
    <name type="scientific">Sulfuriferula multivorans</name>
    <dbReference type="NCBI Taxonomy" id="1559896"/>
    <lineage>
        <taxon>Bacteria</taxon>
        <taxon>Pseudomonadati</taxon>
        <taxon>Pseudomonadota</taxon>
        <taxon>Betaproteobacteria</taxon>
        <taxon>Nitrosomonadales</taxon>
        <taxon>Sulfuricellaceae</taxon>
        <taxon>Sulfuriferula</taxon>
    </lineage>
</organism>
<dbReference type="EMBL" id="JAAFGW010000047">
    <property type="protein sequence ID" value="NDP47671.1"/>
    <property type="molecule type" value="Genomic_DNA"/>
</dbReference>
<dbReference type="AlphaFoldDB" id="A0A7C9K1I3"/>
<name>A0A7C9K1I3_9PROT</name>
<gene>
    <name evidence="2" type="ORF">GZ085_04615</name>
</gene>
<evidence type="ECO:0008006" key="4">
    <source>
        <dbReference type="Google" id="ProtNLM"/>
    </source>
</evidence>
<dbReference type="GO" id="GO:0004553">
    <property type="term" value="F:hydrolase activity, hydrolyzing O-glycosyl compounds"/>
    <property type="evidence" value="ECO:0007669"/>
    <property type="project" value="TreeGrafter"/>
</dbReference>
<dbReference type="PANTHER" id="PTHR12631">
    <property type="entry name" value="ALPHA-L-IDURONIDASE"/>
    <property type="match status" value="1"/>
</dbReference>
<feature type="chain" id="PRO_5028825499" description="Glycoside hydrolase family 5 domain-containing protein" evidence="1">
    <location>
        <begin position="23"/>
        <end position="440"/>
    </location>
</feature>
<dbReference type="InterPro" id="IPR017853">
    <property type="entry name" value="GH"/>
</dbReference>
<comment type="caution">
    <text evidence="2">The sequence shown here is derived from an EMBL/GenBank/DDBJ whole genome shotgun (WGS) entry which is preliminary data.</text>
</comment>
<feature type="signal peptide" evidence="1">
    <location>
        <begin position="1"/>
        <end position="22"/>
    </location>
</feature>
<dbReference type="PANTHER" id="PTHR12631:SF10">
    <property type="entry name" value="BETA-XYLOSIDASE-LIKE PROTEIN-RELATED"/>
    <property type="match status" value="1"/>
</dbReference>
<proteinExistence type="predicted"/>
<evidence type="ECO:0000313" key="2">
    <source>
        <dbReference type="EMBL" id="NDP47671.1"/>
    </source>
</evidence>